<evidence type="ECO:0000259" key="2">
    <source>
        <dbReference type="PROSITE" id="PS51387"/>
    </source>
</evidence>
<dbReference type="InterPro" id="IPR036683">
    <property type="entry name" value="CO_DH_flav_C_dom_sf"/>
</dbReference>
<reference evidence="3 4" key="1">
    <citation type="submission" date="2020-03" db="EMBL/GenBank/DDBJ databases">
        <title>Whole genome shotgun sequence of Phytohabitans houttuyneae NBRC 108639.</title>
        <authorList>
            <person name="Komaki H."/>
            <person name="Tamura T."/>
        </authorList>
    </citation>
    <scope>NUCLEOTIDE SEQUENCE [LARGE SCALE GENOMIC DNA]</scope>
    <source>
        <strain evidence="3 4">NBRC 108639</strain>
    </source>
</reference>
<evidence type="ECO:0000313" key="4">
    <source>
        <dbReference type="Proteomes" id="UP000482800"/>
    </source>
</evidence>
<dbReference type="InterPro" id="IPR002346">
    <property type="entry name" value="Mopterin_DH_FAD-bd"/>
</dbReference>
<dbReference type="SUPFAM" id="SSF55447">
    <property type="entry name" value="CO dehydrogenase flavoprotein C-terminal domain-like"/>
    <property type="match status" value="1"/>
</dbReference>
<dbReference type="PANTHER" id="PTHR42659">
    <property type="entry name" value="XANTHINE DEHYDROGENASE SUBUNIT C-RELATED"/>
    <property type="match status" value="1"/>
</dbReference>
<protein>
    <recommendedName>
        <fullName evidence="2">FAD-binding PCMH-type domain-containing protein</fullName>
    </recommendedName>
</protein>
<comment type="caution">
    <text evidence="3">The sequence shown here is derived from an EMBL/GenBank/DDBJ whole genome shotgun (WGS) entry which is preliminary data.</text>
</comment>
<organism evidence="3 4">
    <name type="scientific">Phytohabitans houttuyneae</name>
    <dbReference type="NCBI Taxonomy" id="1076126"/>
    <lineage>
        <taxon>Bacteria</taxon>
        <taxon>Bacillati</taxon>
        <taxon>Actinomycetota</taxon>
        <taxon>Actinomycetes</taxon>
        <taxon>Micromonosporales</taxon>
        <taxon>Micromonosporaceae</taxon>
    </lineage>
</organism>
<dbReference type="Gene3D" id="3.30.465.10">
    <property type="match status" value="2"/>
</dbReference>
<keyword evidence="4" id="KW-1185">Reference proteome</keyword>
<dbReference type="InterPro" id="IPR016167">
    <property type="entry name" value="FAD-bd_PCMH_sub1"/>
</dbReference>
<dbReference type="InterPro" id="IPR051312">
    <property type="entry name" value="Diverse_Substr_Oxidored"/>
</dbReference>
<dbReference type="PROSITE" id="PS51387">
    <property type="entry name" value="FAD_PCMH"/>
    <property type="match status" value="1"/>
</dbReference>
<feature type="domain" description="FAD-binding PCMH-type" evidence="2">
    <location>
        <begin position="1"/>
        <end position="204"/>
    </location>
</feature>
<dbReference type="Gene3D" id="3.30.390.50">
    <property type="entry name" value="CO dehydrogenase flavoprotein, C-terminal domain"/>
    <property type="match status" value="1"/>
</dbReference>
<dbReference type="Pfam" id="PF03450">
    <property type="entry name" value="CO_deh_flav_C"/>
    <property type="match status" value="1"/>
</dbReference>
<evidence type="ECO:0000256" key="1">
    <source>
        <dbReference type="ARBA" id="ARBA00023002"/>
    </source>
</evidence>
<evidence type="ECO:0000313" key="3">
    <source>
        <dbReference type="EMBL" id="GFJ82065.1"/>
    </source>
</evidence>
<dbReference type="SUPFAM" id="SSF56176">
    <property type="entry name" value="FAD-binding/transporter-associated domain-like"/>
    <property type="match status" value="1"/>
</dbReference>
<dbReference type="Proteomes" id="UP000482800">
    <property type="component" value="Unassembled WGS sequence"/>
</dbReference>
<keyword evidence="1" id="KW-0560">Oxidoreductase</keyword>
<dbReference type="SMART" id="SM01092">
    <property type="entry name" value="CO_deh_flav_C"/>
    <property type="match status" value="1"/>
</dbReference>
<dbReference type="Pfam" id="PF00941">
    <property type="entry name" value="FAD_binding_5"/>
    <property type="match status" value="1"/>
</dbReference>
<name>A0A6V8KN21_9ACTN</name>
<dbReference type="InterPro" id="IPR036318">
    <property type="entry name" value="FAD-bd_PCMH-like_sf"/>
</dbReference>
<dbReference type="InterPro" id="IPR005107">
    <property type="entry name" value="CO_DH_flav_C"/>
</dbReference>
<dbReference type="Gene3D" id="3.30.43.10">
    <property type="entry name" value="Uridine Diphospho-n-acetylenolpyruvylglucosamine Reductase, domain 2"/>
    <property type="match status" value="1"/>
</dbReference>
<accession>A0A6V8KN21</accession>
<dbReference type="GO" id="GO:0071949">
    <property type="term" value="F:FAD binding"/>
    <property type="evidence" value="ECO:0007669"/>
    <property type="project" value="InterPro"/>
</dbReference>
<dbReference type="GO" id="GO:0016491">
    <property type="term" value="F:oxidoreductase activity"/>
    <property type="evidence" value="ECO:0007669"/>
    <property type="project" value="UniProtKB-KW"/>
</dbReference>
<proteinExistence type="predicted"/>
<dbReference type="EMBL" id="BLPF01000002">
    <property type="protein sequence ID" value="GFJ82065.1"/>
    <property type="molecule type" value="Genomic_DNA"/>
</dbReference>
<dbReference type="AlphaFoldDB" id="A0A6V8KN21"/>
<reference evidence="3 4" key="2">
    <citation type="submission" date="2020-03" db="EMBL/GenBank/DDBJ databases">
        <authorList>
            <person name="Ichikawa N."/>
            <person name="Kimura A."/>
            <person name="Kitahashi Y."/>
            <person name="Uohara A."/>
        </authorList>
    </citation>
    <scope>NUCLEOTIDE SEQUENCE [LARGE SCALE GENOMIC DNA]</scope>
    <source>
        <strain evidence="3 4">NBRC 108639</strain>
    </source>
</reference>
<dbReference type="PANTHER" id="PTHR42659:SF1">
    <property type="entry name" value="OXIDOREDUCTASE"/>
    <property type="match status" value="1"/>
</dbReference>
<dbReference type="InterPro" id="IPR016166">
    <property type="entry name" value="FAD-bd_PCMH"/>
</dbReference>
<sequence length="309" mass="33143">MRLIAGRKDVEVIAGGTDLVTLLRDRVRTPARLVDINGLSLDGLRWSRDGVRIGALCRNAVDDPRLAATYPVLVRALRSGASPQIRNRATFGGNLLQSVRCPYFRQPEFACNRREPGAGCAGIEGDGRLLGIFGTSASCIAVHPSDCAVALLALDATVVAEGPRGTRRIPVGDLYRLPGDTPHEEHTLHDGELVVAVEVPASPLASRSTYVKFRERASYAFALASAAVAVHSEHGMVRDVRVCLGGVAPKPWRAQAAEHALRGRRLDEATIGAAAEAATEGARPRPDNAYKVELIRGVVRQALTDLREN</sequence>
<dbReference type="InterPro" id="IPR016169">
    <property type="entry name" value="FAD-bd_PCMH_sub2"/>
</dbReference>
<gene>
    <name evidence="3" type="ORF">Phou_062450</name>
</gene>